<proteinExistence type="predicted"/>
<dbReference type="OrthoDB" id="4525115at2759"/>
<feature type="compositionally biased region" description="Basic and acidic residues" evidence="1">
    <location>
        <begin position="106"/>
        <end position="122"/>
    </location>
</feature>
<dbReference type="Proteomes" id="UP000249363">
    <property type="component" value="Unassembled WGS sequence"/>
</dbReference>
<gene>
    <name evidence="2" type="ORF">BHQ10_010012</name>
</gene>
<evidence type="ECO:0000256" key="1">
    <source>
        <dbReference type="SAM" id="MobiDB-lite"/>
    </source>
</evidence>
<organism evidence="2 3">
    <name type="scientific">Talaromyces amestolkiae</name>
    <dbReference type="NCBI Taxonomy" id="1196081"/>
    <lineage>
        <taxon>Eukaryota</taxon>
        <taxon>Fungi</taxon>
        <taxon>Dikarya</taxon>
        <taxon>Ascomycota</taxon>
        <taxon>Pezizomycotina</taxon>
        <taxon>Eurotiomycetes</taxon>
        <taxon>Eurotiomycetidae</taxon>
        <taxon>Eurotiales</taxon>
        <taxon>Trichocomaceae</taxon>
        <taxon>Talaromyces</taxon>
        <taxon>Talaromyces sect. Talaromyces</taxon>
    </lineage>
</organism>
<sequence>MVNWTPELISKFLLTTLQQISPQISRETWNKVADVMGDDFSAEACRQKYAKLLGAAGVESVPTTPGPATPVKATPKSGGRKRKDATGIEAITPSKPSSAKKQRKVKLPDTFKAEEKNGMKIEEDIDHEELVVPPTPYKKPVKSAFADDSD</sequence>
<dbReference type="GeneID" id="63799226"/>
<name>A0A364LDV6_TALAM</name>
<dbReference type="RefSeq" id="XP_040738514.1">
    <property type="nucleotide sequence ID" value="XM_040872596.1"/>
</dbReference>
<protein>
    <recommendedName>
        <fullName evidence="4">Myb-like domain-containing protein</fullName>
    </recommendedName>
</protein>
<evidence type="ECO:0000313" key="3">
    <source>
        <dbReference type="Proteomes" id="UP000249363"/>
    </source>
</evidence>
<dbReference type="EMBL" id="MIKG01000028">
    <property type="protein sequence ID" value="RAO74000.1"/>
    <property type="molecule type" value="Genomic_DNA"/>
</dbReference>
<evidence type="ECO:0000313" key="2">
    <source>
        <dbReference type="EMBL" id="RAO74000.1"/>
    </source>
</evidence>
<dbReference type="STRING" id="1196081.A0A364LDV6"/>
<reference evidence="2 3" key="1">
    <citation type="journal article" date="2017" name="Biotechnol. Biofuels">
        <title>Differential beta-glucosidase expression as a function of carbon source availability in Talaromyces amestolkiae: a genomic and proteomic approach.</title>
        <authorList>
            <person name="de Eugenio L.I."/>
            <person name="Mendez-Liter J.A."/>
            <person name="Nieto-Dominguez M."/>
            <person name="Alonso L."/>
            <person name="Gil-Munoz J."/>
            <person name="Barriuso J."/>
            <person name="Prieto A."/>
            <person name="Martinez M.J."/>
        </authorList>
    </citation>
    <scope>NUCLEOTIDE SEQUENCE [LARGE SCALE GENOMIC DNA]</scope>
    <source>
        <strain evidence="2 3">CIB</strain>
    </source>
</reference>
<dbReference type="AlphaFoldDB" id="A0A364LDV6"/>
<keyword evidence="3" id="KW-1185">Reference proteome</keyword>
<accession>A0A364LDV6</accession>
<comment type="caution">
    <text evidence="2">The sequence shown here is derived from an EMBL/GenBank/DDBJ whole genome shotgun (WGS) entry which is preliminary data.</text>
</comment>
<feature type="region of interest" description="Disordered" evidence="1">
    <location>
        <begin position="58"/>
        <end position="150"/>
    </location>
</feature>
<evidence type="ECO:0008006" key="4">
    <source>
        <dbReference type="Google" id="ProtNLM"/>
    </source>
</evidence>